<sequence>MTSSELLPKSEDVRLACAFIPDAEKRVEVLSLFAFLETLRDIPERTTDPLMGEIRLRWWYEAIDEIAEGRPVRYHPLTEALKTMVEHYGLPTETFHDLIEGQMPLLDKGPLTIKEALGVVDRGEGNLLRLSAQVLGETADLTDIARLYGLAQIKATRDLSDAGDMELAHLKREAVKAAKGLPTALMPLALPASLATGYWHGQMPGPLSKRVRLLWSYVTGTI</sequence>
<name>A0A1G4Q0T7_9CAUL</name>
<proteinExistence type="predicted"/>
<dbReference type="AlphaFoldDB" id="A0A1G4Q0T7"/>
<accession>A0A1G4Q0T7</accession>
<dbReference type="InterPro" id="IPR008949">
    <property type="entry name" value="Isoprenoid_synthase_dom_sf"/>
</dbReference>
<dbReference type="SUPFAM" id="SSF48576">
    <property type="entry name" value="Terpenoid synthases"/>
    <property type="match status" value="1"/>
</dbReference>
<dbReference type="InterPro" id="IPR002060">
    <property type="entry name" value="Squ/phyt_synthse"/>
</dbReference>
<dbReference type="OrthoDB" id="9814909at2"/>
<organism evidence="1 2">
    <name type="scientific">Asticcacaulis taihuensis</name>
    <dbReference type="NCBI Taxonomy" id="260084"/>
    <lineage>
        <taxon>Bacteria</taxon>
        <taxon>Pseudomonadati</taxon>
        <taxon>Pseudomonadota</taxon>
        <taxon>Alphaproteobacteria</taxon>
        <taxon>Caulobacterales</taxon>
        <taxon>Caulobacteraceae</taxon>
        <taxon>Asticcacaulis</taxon>
    </lineage>
</organism>
<dbReference type="STRING" id="260084.SAMN02927928_0826"/>
<dbReference type="Pfam" id="PF00494">
    <property type="entry name" value="SQS_PSY"/>
    <property type="match status" value="1"/>
</dbReference>
<evidence type="ECO:0000313" key="1">
    <source>
        <dbReference type="EMBL" id="SCW38142.1"/>
    </source>
</evidence>
<protein>
    <submittedName>
        <fullName evidence="1">Phytoene synthase</fullName>
    </submittedName>
</protein>
<evidence type="ECO:0000313" key="2">
    <source>
        <dbReference type="Proteomes" id="UP000199150"/>
    </source>
</evidence>
<dbReference type="Gene3D" id="1.10.600.10">
    <property type="entry name" value="Farnesyl Diphosphate Synthase"/>
    <property type="match status" value="1"/>
</dbReference>
<gene>
    <name evidence="1" type="ORF">SAMN02927928_0826</name>
</gene>
<dbReference type="Proteomes" id="UP000199150">
    <property type="component" value="Unassembled WGS sequence"/>
</dbReference>
<dbReference type="RefSeq" id="WP_090643971.1">
    <property type="nucleotide sequence ID" value="NZ_CBCRYE010000001.1"/>
</dbReference>
<reference evidence="2" key="1">
    <citation type="submission" date="2016-10" db="EMBL/GenBank/DDBJ databases">
        <authorList>
            <person name="Varghese N."/>
            <person name="Submissions S."/>
        </authorList>
    </citation>
    <scope>NUCLEOTIDE SEQUENCE [LARGE SCALE GENOMIC DNA]</scope>
    <source>
        <strain evidence="2">CGMCC 1.3431</strain>
    </source>
</reference>
<dbReference type="EMBL" id="FMTS01000001">
    <property type="protein sequence ID" value="SCW38142.1"/>
    <property type="molecule type" value="Genomic_DNA"/>
</dbReference>
<keyword evidence="2" id="KW-1185">Reference proteome</keyword>